<gene>
    <name evidence="2" type="ORF">R5R35_001985</name>
</gene>
<evidence type="ECO:0000256" key="1">
    <source>
        <dbReference type="SAM" id="MobiDB-lite"/>
    </source>
</evidence>
<accession>A0AAN9VLA5</accession>
<feature type="region of interest" description="Disordered" evidence="1">
    <location>
        <begin position="1"/>
        <end position="82"/>
    </location>
</feature>
<proteinExistence type="predicted"/>
<comment type="caution">
    <text evidence="2">The sequence shown here is derived from an EMBL/GenBank/DDBJ whole genome shotgun (WGS) entry which is preliminary data.</text>
</comment>
<protein>
    <submittedName>
        <fullName evidence="2">Uncharacterized protein</fullName>
    </submittedName>
</protein>
<dbReference type="EMBL" id="JAZDUA010000191">
    <property type="protein sequence ID" value="KAK7864896.1"/>
    <property type="molecule type" value="Genomic_DNA"/>
</dbReference>
<feature type="compositionally biased region" description="Low complexity" evidence="1">
    <location>
        <begin position="41"/>
        <end position="52"/>
    </location>
</feature>
<sequence length="82" mass="9096">MKFYSGLHTAHFSSGAHEEKPKEAISKRGKRPENILYFKESSSTNAASADTATPKKGAQAGGRNAEVCERTNDRQDMRVKWP</sequence>
<feature type="compositionally biased region" description="Basic and acidic residues" evidence="1">
    <location>
        <begin position="66"/>
        <end position="82"/>
    </location>
</feature>
<organism evidence="2 3">
    <name type="scientific">Gryllus longicercus</name>
    <dbReference type="NCBI Taxonomy" id="2509291"/>
    <lineage>
        <taxon>Eukaryota</taxon>
        <taxon>Metazoa</taxon>
        <taxon>Ecdysozoa</taxon>
        <taxon>Arthropoda</taxon>
        <taxon>Hexapoda</taxon>
        <taxon>Insecta</taxon>
        <taxon>Pterygota</taxon>
        <taxon>Neoptera</taxon>
        <taxon>Polyneoptera</taxon>
        <taxon>Orthoptera</taxon>
        <taxon>Ensifera</taxon>
        <taxon>Gryllidea</taxon>
        <taxon>Grylloidea</taxon>
        <taxon>Gryllidae</taxon>
        <taxon>Gryllinae</taxon>
        <taxon>Gryllus</taxon>
    </lineage>
</organism>
<reference evidence="2 3" key="1">
    <citation type="submission" date="2024-03" db="EMBL/GenBank/DDBJ databases">
        <title>The genome assembly and annotation of the cricket Gryllus longicercus Weissman &amp; Gray.</title>
        <authorList>
            <person name="Szrajer S."/>
            <person name="Gray D."/>
            <person name="Ylla G."/>
        </authorList>
    </citation>
    <scope>NUCLEOTIDE SEQUENCE [LARGE SCALE GENOMIC DNA]</scope>
    <source>
        <strain evidence="2">DAG 2021-001</strain>
        <tissue evidence="2">Whole body minus gut</tissue>
    </source>
</reference>
<evidence type="ECO:0000313" key="2">
    <source>
        <dbReference type="EMBL" id="KAK7864896.1"/>
    </source>
</evidence>
<evidence type="ECO:0000313" key="3">
    <source>
        <dbReference type="Proteomes" id="UP001378592"/>
    </source>
</evidence>
<dbReference type="AlphaFoldDB" id="A0AAN9VLA5"/>
<feature type="compositionally biased region" description="Basic and acidic residues" evidence="1">
    <location>
        <begin position="16"/>
        <end position="26"/>
    </location>
</feature>
<dbReference type="Proteomes" id="UP001378592">
    <property type="component" value="Unassembled WGS sequence"/>
</dbReference>
<name>A0AAN9VLA5_9ORTH</name>
<keyword evidence="3" id="KW-1185">Reference proteome</keyword>